<keyword evidence="2" id="KW-1185">Reference proteome</keyword>
<dbReference type="Proteomes" id="UP000757540">
    <property type="component" value="Unassembled WGS sequence"/>
</dbReference>
<accession>A0ABX2A1U3</accession>
<proteinExistence type="predicted"/>
<organism evidence="1 2">
    <name type="scientific">Isoptericola halotolerans</name>
    <dbReference type="NCBI Taxonomy" id="300560"/>
    <lineage>
        <taxon>Bacteria</taxon>
        <taxon>Bacillati</taxon>
        <taxon>Actinomycetota</taxon>
        <taxon>Actinomycetes</taxon>
        <taxon>Micrococcales</taxon>
        <taxon>Promicromonosporaceae</taxon>
        <taxon>Isoptericola</taxon>
    </lineage>
</organism>
<evidence type="ECO:0000313" key="1">
    <source>
        <dbReference type="EMBL" id="NOV96817.1"/>
    </source>
</evidence>
<name>A0ABX2A1U3_9MICO</name>
<dbReference type="RefSeq" id="WP_171782946.1">
    <property type="nucleotide sequence ID" value="NZ_BAAAML010000002.1"/>
</dbReference>
<evidence type="ECO:0000313" key="2">
    <source>
        <dbReference type="Proteomes" id="UP000757540"/>
    </source>
</evidence>
<gene>
    <name evidence="1" type="ORF">HDG69_001370</name>
</gene>
<sequence length="170" mass="18244">MSVVNLVRPIHEGVVAGWTLPTNYLQGDLPDWYGKALGDAALLVDGEEVVFADGYATGQHDEDHTAHLLIFTKSLLVAVVAETIGGEVSRTTLAHRRSDLVQLGVQTGVSALADHFGNVKWPGRVTVELSYKGGQSYALPSAGSGSTYHAAERMQDFIPSLRRDLLSDSV</sequence>
<protein>
    <submittedName>
        <fullName evidence="1">Uncharacterized protein</fullName>
    </submittedName>
</protein>
<comment type="caution">
    <text evidence="1">The sequence shown here is derived from an EMBL/GenBank/DDBJ whole genome shotgun (WGS) entry which is preliminary data.</text>
</comment>
<dbReference type="EMBL" id="JABEZU010000001">
    <property type="protein sequence ID" value="NOV96817.1"/>
    <property type="molecule type" value="Genomic_DNA"/>
</dbReference>
<reference evidence="1 2" key="1">
    <citation type="submission" date="2020-05" db="EMBL/GenBank/DDBJ databases">
        <title>Genomic Encyclopedia of Type Strains, Phase III (KMG-III): the genomes of soil and plant-associated and newly described type strains.</title>
        <authorList>
            <person name="Whitman W."/>
        </authorList>
    </citation>
    <scope>NUCLEOTIDE SEQUENCE [LARGE SCALE GENOMIC DNA]</scope>
    <source>
        <strain evidence="1 2">KCTC 19046</strain>
    </source>
</reference>